<gene>
    <name evidence="1" type="ORF">B8X00_08975</name>
</gene>
<comment type="caution">
    <text evidence="1">The sequence shown here is derived from an EMBL/GenBank/DDBJ whole genome shotgun (WGS) entry which is preliminary data.</text>
</comment>
<organism evidence="1 2">
    <name type="scientific">Acetobacter fabarum</name>
    <dbReference type="NCBI Taxonomy" id="483199"/>
    <lineage>
        <taxon>Bacteria</taxon>
        <taxon>Pseudomonadati</taxon>
        <taxon>Pseudomonadota</taxon>
        <taxon>Alphaproteobacteria</taxon>
        <taxon>Acetobacterales</taxon>
        <taxon>Acetobacteraceae</taxon>
        <taxon>Acetobacter</taxon>
    </lineage>
</organism>
<accession>A0A269XX67</accession>
<proteinExistence type="predicted"/>
<name>A0A269XX67_9PROT</name>
<dbReference type="EMBL" id="NCXK01000011">
    <property type="protein sequence ID" value="PAK77799.1"/>
    <property type="molecule type" value="Genomic_DNA"/>
</dbReference>
<evidence type="ECO:0000313" key="2">
    <source>
        <dbReference type="Proteomes" id="UP000216151"/>
    </source>
</evidence>
<sequence>MSAPSMELENLQKAAEIAEKLKAVRRHIAAYDPRDCTARLKIFFRCGSGIDPVEYSTDTVLPILRAYERDYEGSLCKLGVKYGPSAENPWERRKEIYRRISLEIQMHPEFKNYLEAIRTGEKEFTDDFEKKTAISAEDFLVFHDCVKNGR</sequence>
<evidence type="ECO:0000313" key="1">
    <source>
        <dbReference type="EMBL" id="PAK77799.1"/>
    </source>
</evidence>
<dbReference type="AlphaFoldDB" id="A0A269XX67"/>
<reference evidence="1 2" key="1">
    <citation type="submission" date="2017-04" db="EMBL/GenBank/DDBJ databases">
        <title>Kefir bacterial isolates.</title>
        <authorList>
            <person name="Kim Y."/>
            <person name="Blasche S."/>
            <person name="Patil K.R."/>
        </authorList>
    </citation>
    <scope>NUCLEOTIDE SEQUENCE [LARGE SCALE GENOMIC DNA]</scope>
    <source>
        <strain evidence="1 2">KR</strain>
    </source>
</reference>
<keyword evidence="2" id="KW-1185">Reference proteome</keyword>
<dbReference type="Proteomes" id="UP000216151">
    <property type="component" value="Unassembled WGS sequence"/>
</dbReference>
<protein>
    <submittedName>
        <fullName evidence="1">Uncharacterized protein</fullName>
    </submittedName>
</protein>
<dbReference type="RefSeq" id="WP_095349913.1">
    <property type="nucleotide sequence ID" value="NZ_NCXK01000011.1"/>
</dbReference>
<dbReference type="OrthoDB" id="9886584at2"/>